<evidence type="ECO:0000313" key="3">
    <source>
        <dbReference type="Proteomes" id="UP001209681"/>
    </source>
</evidence>
<proteinExistence type="predicted"/>
<dbReference type="SMART" id="SM00849">
    <property type="entry name" value="Lactamase_B"/>
    <property type="match status" value="1"/>
</dbReference>
<feature type="domain" description="Metallo-beta-lactamase" evidence="1">
    <location>
        <begin position="18"/>
        <end position="219"/>
    </location>
</feature>
<comment type="caution">
    <text evidence="2">The sequence shown here is derived from an EMBL/GenBank/DDBJ whole genome shotgun (WGS) entry which is preliminary data.</text>
</comment>
<protein>
    <submittedName>
        <fullName evidence="2">MBL fold metallo-hydrolase</fullName>
    </submittedName>
</protein>
<gene>
    <name evidence="2" type="ORF">OOT00_11440</name>
</gene>
<evidence type="ECO:0000313" key="2">
    <source>
        <dbReference type="EMBL" id="MCW7754597.1"/>
    </source>
</evidence>
<organism evidence="2 3">
    <name type="scientific">Desulfobotulus pelophilus</name>
    <dbReference type="NCBI Taxonomy" id="2823377"/>
    <lineage>
        <taxon>Bacteria</taxon>
        <taxon>Pseudomonadati</taxon>
        <taxon>Thermodesulfobacteriota</taxon>
        <taxon>Desulfobacteria</taxon>
        <taxon>Desulfobacterales</taxon>
        <taxon>Desulfobacteraceae</taxon>
        <taxon>Desulfobotulus</taxon>
    </lineage>
</organism>
<accession>A0ABT3NAW6</accession>
<dbReference type="RefSeq" id="WP_265425510.1">
    <property type="nucleotide sequence ID" value="NZ_JAPFPW010000013.1"/>
</dbReference>
<keyword evidence="3" id="KW-1185">Reference proteome</keyword>
<dbReference type="EMBL" id="JAPFPW010000013">
    <property type="protein sequence ID" value="MCW7754597.1"/>
    <property type="molecule type" value="Genomic_DNA"/>
</dbReference>
<name>A0ABT3NAW6_9BACT</name>
<dbReference type="InterPro" id="IPR001279">
    <property type="entry name" value="Metallo-B-lactamas"/>
</dbReference>
<dbReference type="SUPFAM" id="SSF56281">
    <property type="entry name" value="Metallo-hydrolase/oxidoreductase"/>
    <property type="match status" value="1"/>
</dbReference>
<dbReference type="InterPro" id="IPR036866">
    <property type="entry name" value="RibonucZ/Hydroxyglut_hydro"/>
</dbReference>
<dbReference type="PANTHER" id="PTHR46018:SF2">
    <property type="entry name" value="ZINC PHOSPHODIESTERASE ELAC PROTEIN 1"/>
    <property type="match status" value="1"/>
</dbReference>
<sequence length="252" mass="26543">MRIILLGSGTCVPRLDRACSALLVEVSGLKILVDCGLGTMHRLLAAGTEPSDVDLLFLTHFHPDHTGELVSLLFSGKYAGARGRSKKLVLAGGKGLGEFCRGLGRVYGEWVDGGGLLEVKEIPMVTQFLWSVGEVQLGCTPVNHRPESLAISVGHHGRRLVVSGDTDICPPLAAFSSGADLLVCEAAMPDSMKVDGHLTPALAGALAQEAGVAKLVLTHLYPECEGTDVVAGAKRFFDGSVWVASDLMTLDL</sequence>
<dbReference type="Pfam" id="PF12706">
    <property type="entry name" value="Lactamase_B_2"/>
    <property type="match status" value="1"/>
</dbReference>
<reference evidence="2 3" key="1">
    <citation type="submission" date="2022-11" db="EMBL/GenBank/DDBJ databases">
        <title>Desulfobotulus tamanensis H1 sp. nov. - anaerobic, alkaliphilic, sulphate reducing bacterium isolated from terrestrial mud volcano.</title>
        <authorList>
            <person name="Frolova A."/>
            <person name="Merkel A.Y."/>
            <person name="Slobodkin A.I."/>
        </authorList>
    </citation>
    <scope>NUCLEOTIDE SEQUENCE [LARGE SCALE GENOMIC DNA]</scope>
    <source>
        <strain evidence="2 3">H1</strain>
    </source>
</reference>
<dbReference type="Gene3D" id="3.60.15.10">
    <property type="entry name" value="Ribonuclease Z/Hydroxyacylglutathione hydrolase-like"/>
    <property type="match status" value="1"/>
</dbReference>
<dbReference type="Proteomes" id="UP001209681">
    <property type="component" value="Unassembled WGS sequence"/>
</dbReference>
<evidence type="ECO:0000259" key="1">
    <source>
        <dbReference type="SMART" id="SM00849"/>
    </source>
</evidence>
<dbReference type="PANTHER" id="PTHR46018">
    <property type="entry name" value="ZINC PHOSPHODIESTERASE ELAC PROTEIN 1"/>
    <property type="match status" value="1"/>
</dbReference>